<dbReference type="Pfam" id="PF11951">
    <property type="entry name" value="Fungal_trans_2"/>
    <property type="match status" value="1"/>
</dbReference>
<accession>A0A6A6Z9G2</accession>
<keyword evidence="3" id="KW-1185">Reference proteome</keyword>
<evidence type="ECO:0000256" key="1">
    <source>
        <dbReference type="SAM" id="MobiDB-lite"/>
    </source>
</evidence>
<dbReference type="EMBL" id="MU003692">
    <property type="protein sequence ID" value="KAF2817670.1"/>
    <property type="molecule type" value="Genomic_DNA"/>
</dbReference>
<dbReference type="PANTHER" id="PTHR37540">
    <property type="entry name" value="TRANSCRIPTION FACTOR (ACR-2), PUTATIVE-RELATED-RELATED"/>
    <property type="match status" value="1"/>
</dbReference>
<feature type="region of interest" description="Disordered" evidence="1">
    <location>
        <begin position="82"/>
        <end position="133"/>
    </location>
</feature>
<dbReference type="PANTHER" id="PTHR37540:SF5">
    <property type="entry name" value="TRANSCRIPTION FACTOR DOMAIN-CONTAINING PROTEIN"/>
    <property type="match status" value="1"/>
</dbReference>
<feature type="region of interest" description="Disordered" evidence="1">
    <location>
        <begin position="1"/>
        <end position="25"/>
    </location>
</feature>
<protein>
    <recommendedName>
        <fullName evidence="5">Tachykinin family protein</fullName>
    </recommendedName>
</protein>
<proteinExistence type="predicted"/>
<evidence type="ECO:0000313" key="4">
    <source>
        <dbReference type="RefSeq" id="XP_033584634.1"/>
    </source>
</evidence>
<gene>
    <name evidence="2 4" type="ORF">BDZ99DRAFT_565381</name>
</gene>
<dbReference type="GeneID" id="54468364"/>
<evidence type="ECO:0000313" key="3">
    <source>
        <dbReference type="Proteomes" id="UP000504636"/>
    </source>
</evidence>
<evidence type="ECO:0008006" key="5">
    <source>
        <dbReference type="Google" id="ProtNLM"/>
    </source>
</evidence>
<dbReference type="AlphaFoldDB" id="A0A6A6Z9G2"/>
<name>A0A6A6Z9G2_9PEZI</name>
<feature type="region of interest" description="Disordered" evidence="1">
    <location>
        <begin position="567"/>
        <end position="596"/>
    </location>
</feature>
<dbReference type="InterPro" id="IPR021858">
    <property type="entry name" value="Fun_TF"/>
</dbReference>
<evidence type="ECO:0000313" key="2">
    <source>
        <dbReference type="EMBL" id="KAF2817670.1"/>
    </source>
</evidence>
<dbReference type="OrthoDB" id="4158087at2759"/>
<reference evidence="4" key="3">
    <citation type="submission" date="2025-04" db="UniProtKB">
        <authorList>
            <consortium name="RefSeq"/>
        </authorList>
    </citation>
    <scope>IDENTIFICATION</scope>
    <source>
        <strain evidence="4">CBS 304.34</strain>
    </source>
</reference>
<dbReference type="Proteomes" id="UP000504636">
    <property type="component" value="Unplaced"/>
</dbReference>
<sequence length="630" mass="68951">MSESSKDQESPLAPHNVETRAPDGREYEFFVTTGQPHQPEGASRATIRRVVMRNFFNDKYANTTIPLSAINSSLTVQAGGNLKGRFRLPKPGQVTPPEKQPRSAPKRKPGKQDAVVTGPSTEAKQSKIRTVTKKQVPQTCGGAVIIPPIKAPPRNRYDPFDCLPIPGSSKIQLLFTLYKTNFRINSIAVNARNTWWPFISRDATMLHSTLASVALYNDLTTEGITFRIEALRHKNEAIKGINAKLNSQKEGISDEVVGAVATIASFENLYGAYDAAQLHITALKRMITARGGLQAFSHNDGLMRGLVWVDFHSSTVFRTPPAFPYHPPTPSTPEEALLPDALLAEAACSSPTSLLHLSTAGVDCFNVFYRLHRLGLATSSAWAARVAKLALANLLYEAEYALLAMPDRSPLFLGPDRARRAAGRWDPGDDAAADAASVVEALVAAGQIFLYAALREVPVRARVFEILLARLRATVERGGVSVVEVWEAERNVHTLLWVLVVGATVARHWGGTGWWVEGIGEVVGRMGLGRREEFEGVLKGVAWTDVFFGGVGEGLWEDVLRVREEERRRELGGDEDGDGGGGRDDEREASEEEDVLGYAEVVDLPIMSKDGGLFEDRFAVENPWSSLGTY</sequence>
<reference evidence="4" key="2">
    <citation type="submission" date="2020-04" db="EMBL/GenBank/DDBJ databases">
        <authorList>
            <consortium name="NCBI Genome Project"/>
        </authorList>
    </citation>
    <scope>NUCLEOTIDE SEQUENCE</scope>
    <source>
        <strain evidence="4">CBS 304.34</strain>
    </source>
</reference>
<reference evidence="2 4" key="1">
    <citation type="journal article" date="2020" name="Stud. Mycol.">
        <title>101 Dothideomycetes genomes: a test case for predicting lifestyles and emergence of pathogens.</title>
        <authorList>
            <person name="Haridas S."/>
            <person name="Albert R."/>
            <person name="Binder M."/>
            <person name="Bloem J."/>
            <person name="Labutti K."/>
            <person name="Salamov A."/>
            <person name="Andreopoulos B."/>
            <person name="Baker S."/>
            <person name="Barry K."/>
            <person name="Bills G."/>
            <person name="Bluhm B."/>
            <person name="Cannon C."/>
            <person name="Castanera R."/>
            <person name="Culley D."/>
            <person name="Daum C."/>
            <person name="Ezra D."/>
            <person name="Gonzalez J."/>
            <person name="Henrissat B."/>
            <person name="Kuo A."/>
            <person name="Liang C."/>
            <person name="Lipzen A."/>
            <person name="Lutzoni F."/>
            <person name="Magnuson J."/>
            <person name="Mondo S."/>
            <person name="Nolan M."/>
            <person name="Ohm R."/>
            <person name="Pangilinan J."/>
            <person name="Park H.-J."/>
            <person name="Ramirez L."/>
            <person name="Alfaro M."/>
            <person name="Sun H."/>
            <person name="Tritt A."/>
            <person name="Yoshinaga Y."/>
            <person name="Zwiers L.-H."/>
            <person name="Turgeon B."/>
            <person name="Goodwin S."/>
            <person name="Spatafora J."/>
            <person name="Crous P."/>
            <person name="Grigoriev I."/>
        </authorList>
    </citation>
    <scope>NUCLEOTIDE SEQUENCE</scope>
    <source>
        <strain evidence="2 4">CBS 304.34</strain>
    </source>
</reference>
<dbReference type="RefSeq" id="XP_033584634.1">
    <property type="nucleotide sequence ID" value="XM_033727471.1"/>
</dbReference>
<organism evidence="2">
    <name type="scientific">Mytilinidion resinicola</name>
    <dbReference type="NCBI Taxonomy" id="574789"/>
    <lineage>
        <taxon>Eukaryota</taxon>
        <taxon>Fungi</taxon>
        <taxon>Dikarya</taxon>
        <taxon>Ascomycota</taxon>
        <taxon>Pezizomycotina</taxon>
        <taxon>Dothideomycetes</taxon>
        <taxon>Pleosporomycetidae</taxon>
        <taxon>Mytilinidiales</taxon>
        <taxon>Mytilinidiaceae</taxon>
        <taxon>Mytilinidion</taxon>
    </lineage>
</organism>